<dbReference type="GO" id="GO:0047661">
    <property type="term" value="F:amino-acid racemase activity"/>
    <property type="evidence" value="ECO:0007669"/>
    <property type="project" value="InterPro"/>
</dbReference>
<name>A0A917BZI0_9HYPH</name>
<reference evidence="2" key="1">
    <citation type="journal article" date="2014" name="Int. J. Syst. Evol. Microbiol.">
        <title>Complete genome sequence of Corynebacterium casei LMG S-19264T (=DSM 44701T), isolated from a smear-ripened cheese.</title>
        <authorList>
            <consortium name="US DOE Joint Genome Institute (JGI-PGF)"/>
            <person name="Walter F."/>
            <person name="Albersmeier A."/>
            <person name="Kalinowski J."/>
            <person name="Ruckert C."/>
        </authorList>
    </citation>
    <scope>NUCLEOTIDE SEQUENCE</scope>
    <source>
        <strain evidence="2">CCM 7897</strain>
    </source>
</reference>
<comment type="caution">
    <text evidence="2">The sequence shown here is derived from an EMBL/GenBank/DDBJ whole genome shotgun (WGS) entry which is preliminary data.</text>
</comment>
<dbReference type="EMBL" id="BMCT01000002">
    <property type="protein sequence ID" value="GGF62792.1"/>
    <property type="molecule type" value="Genomic_DNA"/>
</dbReference>
<dbReference type="InterPro" id="IPR001920">
    <property type="entry name" value="Asp/Glu_race"/>
</dbReference>
<dbReference type="PANTHER" id="PTHR28047">
    <property type="entry name" value="PROTEIN DCG1"/>
    <property type="match status" value="1"/>
</dbReference>
<dbReference type="SUPFAM" id="SSF53681">
    <property type="entry name" value="Aspartate/glutamate racemase"/>
    <property type="match status" value="1"/>
</dbReference>
<reference evidence="2" key="2">
    <citation type="submission" date="2020-09" db="EMBL/GenBank/DDBJ databases">
        <authorList>
            <person name="Sun Q."/>
            <person name="Sedlacek I."/>
        </authorList>
    </citation>
    <scope>NUCLEOTIDE SEQUENCE</scope>
    <source>
        <strain evidence="2">CCM 7897</strain>
    </source>
</reference>
<dbReference type="Pfam" id="PF01177">
    <property type="entry name" value="Asp_Glu_race"/>
    <property type="match status" value="1"/>
</dbReference>
<comment type="similarity">
    <text evidence="1">Belongs to the HyuE racemase family.</text>
</comment>
<keyword evidence="3" id="KW-1185">Reference proteome</keyword>
<evidence type="ECO:0000313" key="3">
    <source>
        <dbReference type="Proteomes" id="UP000606044"/>
    </source>
</evidence>
<dbReference type="Gene3D" id="3.40.50.12500">
    <property type="match status" value="1"/>
</dbReference>
<organism evidence="2 3">
    <name type="scientific">Azorhizobium oxalatiphilum</name>
    <dbReference type="NCBI Taxonomy" id="980631"/>
    <lineage>
        <taxon>Bacteria</taxon>
        <taxon>Pseudomonadati</taxon>
        <taxon>Pseudomonadota</taxon>
        <taxon>Alphaproteobacteria</taxon>
        <taxon>Hyphomicrobiales</taxon>
        <taxon>Xanthobacteraceae</taxon>
        <taxon>Azorhizobium</taxon>
    </lineage>
</organism>
<sequence length="221" mass="22528">MNTPGPILVINPNSDTLVTDALSRAVEPFRLGGGPAIECATIAESPLGIITQRDVAESGLRTADLAAARPDASAIIIACYSQPGLDLLRAETKRPVIGMQDAGVLAALGLADRFGVIAVAEGSIPRHLNNLARMGVMSRLAGEVAPSRPITVAESGDPKASFDLLLEAGNRLKEKGAGAIVLGCAGMSPQRGILEDALGIPVVDAVQAAVTQALGRVLVGA</sequence>
<dbReference type="Proteomes" id="UP000606044">
    <property type="component" value="Unassembled WGS sequence"/>
</dbReference>
<dbReference type="InterPro" id="IPR052186">
    <property type="entry name" value="Hydantoin_racemase-like"/>
</dbReference>
<gene>
    <name evidence="2" type="ORF">GCM10007301_23150</name>
</gene>
<dbReference type="RefSeq" id="WP_188578550.1">
    <property type="nucleotide sequence ID" value="NZ_BMCT01000002.1"/>
</dbReference>
<protein>
    <submittedName>
        <fullName evidence="2">Asp/Glu/hydantoin racemase</fullName>
    </submittedName>
</protein>
<proteinExistence type="inferred from homology"/>
<dbReference type="PANTHER" id="PTHR28047:SF5">
    <property type="entry name" value="PROTEIN DCG1"/>
    <property type="match status" value="1"/>
</dbReference>
<evidence type="ECO:0000256" key="1">
    <source>
        <dbReference type="ARBA" id="ARBA00038414"/>
    </source>
</evidence>
<dbReference type="AlphaFoldDB" id="A0A917BZI0"/>
<dbReference type="InterPro" id="IPR053714">
    <property type="entry name" value="Iso_Racemase_Enz_sf"/>
</dbReference>
<evidence type="ECO:0000313" key="2">
    <source>
        <dbReference type="EMBL" id="GGF62792.1"/>
    </source>
</evidence>
<dbReference type="InterPro" id="IPR015942">
    <property type="entry name" value="Asp/Glu/hydantoin_racemase"/>
</dbReference>
<accession>A0A917BZI0</accession>